<dbReference type="SUPFAM" id="SSF52540">
    <property type="entry name" value="P-loop containing nucleoside triphosphate hydrolases"/>
    <property type="match status" value="1"/>
</dbReference>
<proteinExistence type="predicted"/>
<dbReference type="InterPro" id="IPR050625">
    <property type="entry name" value="ParA/MinD_ATPase"/>
</dbReference>
<keyword evidence="3" id="KW-1185">Reference proteome</keyword>
<protein>
    <submittedName>
        <fullName evidence="2">Pilus assembly protein CpaE</fullName>
    </submittedName>
</protein>
<dbReference type="Gene3D" id="3.40.50.300">
    <property type="entry name" value="P-loop containing nucleotide triphosphate hydrolases"/>
    <property type="match status" value="1"/>
</dbReference>
<name>A0ABR6RI75_9BURK</name>
<feature type="compositionally biased region" description="Polar residues" evidence="1">
    <location>
        <begin position="49"/>
        <end position="70"/>
    </location>
</feature>
<evidence type="ECO:0000256" key="1">
    <source>
        <dbReference type="SAM" id="MobiDB-lite"/>
    </source>
</evidence>
<dbReference type="Gene3D" id="3.40.50.2300">
    <property type="match status" value="1"/>
</dbReference>
<dbReference type="Proteomes" id="UP000562492">
    <property type="component" value="Unassembled WGS sequence"/>
</dbReference>
<dbReference type="PANTHER" id="PTHR43384:SF13">
    <property type="entry name" value="SLR0110 PROTEIN"/>
    <property type="match status" value="1"/>
</dbReference>
<sequence>MNSESLAPTPAAAPAATPSLADLLSVRPPAQPDAGADVVSMPFLRSNPEHFSSIGTTSPGGSVDTQQDSALTAPAPPVEPLRRVPLVLVHGNGSDGALVHTWMHQVLNGAELYGMRFQDNLFDAVHRQQPQAILIQFIPGALDPAVAMATQLQTVFPHIPRVALGHSNDPQCMLAALRCGVQDFLDMDGPLDSAQQTIAHFLSQPPVAEPSRHKAPVTALLSARAGLGCSLAASHLAWYLQQRLASHTTANGLHGDDAENLSCLLMEMGTPGGDCAIYLNTPGEFSFGDAVSQHRRMDRRMAQSALARHGSGLRLLTQPRPIQPLAAADVDALLSRLGQYFEHIVLDLGAAASLQLTLELLPSASDIWILCDQSVASVVWTTELLQQLEAHQIDRDRLQLVVSRHDPRLELSAQQMSKQLQLPLLGVIPERRRELAQVVNLGALLPLQPKREPYVQALDGLLRQLLATHHPAAAPYALVPASPWSGWLQRLKKH</sequence>
<evidence type="ECO:0000313" key="3">
    <source>
        <dbReference type="Proteomes" id="UP000562492"/>
    </source>
</evidence>
<dbReference type="InterPro" id="IPR027417">
    <property type="entry name" value="P-loop_NTPase"/>
</dbReference>
<comment type="caution">
    <text evidence="2">The sequence shown here is derived from an EMBL/GenBank/DDBJ whole genome shotgun (WGS) entry which is preliminary data.</text>
</comment>
<evidence type="ECO:0000313" key="2">
    <source>
        <dbReference type="EMBL" id="MBB6578868.1"/>
    </source>
</evidence>
<feature type="region of interest" description="Disordered" evidence="1">
    <location>
        <begin position="49"/>
        <end position="77"/>
    </location>
</feature>
<reference evidence="2 3" key="1">
    <citation type="submission" date="2020-08" db="EMBL/GenBank/DDBJ databases">
        <title>Functional genomics of gut bacteria from endangered species of beetles.</title>
        <authorList>
            <person name="Carlos-Shanley C."/>
        </authorList>
    </citation>
    <scope>NUCLEOTIDE SEQUENCE [LARGE SCALE GENOMIC DNA]</scope>
    <source>
        <strain evidence="2 3">S00124</strain>
    </source>
</reference>
<dbReference type="PANTHER" id="PTHR43384">
    <property type="entry name" value="SEPTUM SITE-DETERMINING PROTEIN MIND HOMOLOG, CHLOROPLASTIC-RELATED"/>
    <property type="match status" value="1"/>
</dbReference>
<dbReference type="RefSeq" id="WP_184709808.1">
    <property type="nucleotide sequence ID" value="NZ_JACHKZ010000020.1"/>
</dbReference>
<gene>
    <name evidence="2" type="ORF">HNP33_002973</name>
</gene>
<accession>A0ABR6RI75</accession>
<dbReference type="EMBL" id="JACHKZ010000020">
    <property type="protein sequence ID" value="MBB6578868.1"/>
    <property type="molecule type" value="Genomic_DNA"/>
</dbReference>
<organism evidence="2 3">
    <name type="scientific">Comamonas odontotermitis</name>
    <dbReference type="NCBI Taxonomy" id="379895"/>
    <lineage>
        <taxon>Bacteria</taxon>
        <taxon>Pseudomonadati</taxon>
        <taxon>Pseudomonadota</taxon>
        <taxon>Betaproteobacteria</taxon>
        <taxon>Burkholderiales</taxon>
        <taxon>Comamonadaceae</taxon>
        <taxon>Comamonas</taxon>
    </lineage>
</organism>